<accession>A0A940PBX0</accession>
<keyword evidence="1" id="KW-0472">Membrane</keyword>
<dbReference type="InterPro" id="IPR008407">
    <property type="entry name" value="Brnchd-chn_aa_trnsp_AzlD"/>
</dbReference>
<protein>
    <submittedName>
        <fullName evidence="2">AzlD domain-containing protein</fullName>
    </submittedName>
</protein>
<dbReference type="Pfam" id="PF05437">
    <property type="entry name" value="AzlD"/>
    <property type="match status" value="1"/>
</dbReference>
<feature type="transmembrane region" description="Helical" evidence="1">
    <location>
        <begin position="36"/>
        <end position="55"/>
    </location>
</feature>
<keyword evidence="1" id="KW-0812">Transmembrane</keyword>
<dbReference type="EMBL" id="JAEEGA010000003">
    <property type="protein sequence ID" value="MBP1040641.1"/>
    <property type="molecule type" value="Genomic_DNA"/>
</dbReference>
<evidence type="ECO:0000256" key="1">
    <source>
        <dbReference type="SAM" id="Phobius"/>
    </source>
</evidence>
<evidence type="ECO:0000313" key="2">
    <source>
        <dbReference type="EMBL" id="MBP1040641.1"/>
    </source>
</evidence>
<dbReference type="Proteomes" id="UP000674938">
    <property type="component" value="Unassembled WGS sequence"/>
</dbReference>
<evidence type="ECO:0000313" key="3">
    <source>
        <dbReference type="Proteomes" id="UP000674938"/>
    </source>
</evidence>
<name>A0A940PBX0_9ENTE</name>
<keyword evidence="1" id="KW-1133">Transmembrane helix</keyword>
<dbReference type="AlphaFoldDB" id="A0A940PBX0"/>
<proteinExistence type="predicted"/>
<gene>
    <name evidence="2" type="ORF">I6N95_06470</name>
</gene>
<feature type="transmembrane region" description="Helical" evidence="1">
    <location>
        <begin position="85"/>
        <end position="102"/>
    </location>
</feature>
<keyword evidence="3" id="KW-1185">Reference proteome</keyword>
<sequence length="103" mass="11331">MIVLTIVLCGVVTWGPRVVPFILSKKLTFSKGLNEFLSYLPMCILTALFVQGLLVQQSQGLPTFNNENILASLPTIAVGVISRDLMWTVIVGIISMAALRFFM</sequence>
<reference evidence="2" key="1">
    <citation type="submission" date="2020-12" db="EMBL/GenBank/DDBJ databases">
        <title>Vagococcus allomyrinae sp. nov. and Enterococcus lavae sp. nov., isolated from the larvae of Allomyrina dichotoma.</title>
        <authorList>
            <person name="Lee S.D."/>
        </authorList>
    </citation>
    <scope>NUCLEOTIDE SEQUENCE</scope>
    <source>
        <strain evidence="2">BWB3-3</strain>
    </source>
</reference>
<organism evidence="2 3">
    <name type="scientific">Vagococcus allomyrinae</name>
    <dbReference type="NCBI Taxonomy" id="2794353"/>
    <lineage>
        <taxon>Bacteria</taxon>
        <taxon>Bacillati</taxon>
        <taxon>Bacillota</taxon>
        <taxon>Bacilli</taxon>
        <taxon>Lactobacillales</taxon>
        <taxon>Enterococcaceae</taxon>
        <taxon>Vagococcus</taxon>
    </lineage>
</organism>
<comment type="caution">
    <text evidence="2">The sequence shown here is derived from an EMBL/GenBank/DDBJ whole genome shotgun (WGS) entry which is preliminary data.</text>
</comment>